<sequence length="60" mass="6844">METLCDGDINADKVFEIKFQNNSDAMSMPLKIDLNSTIRMVTAKPICPTPYCKYQKRLMA</sequence>
<dbReference type="Proteomes" id="UP001603857">
    <property type="component" value="Unassembled WGS sequence"/>
</dbReference>
<comment type="caution">
    <text evidence="1">The sequence shown here is derived from an EMBL/GenBank/DDBJ whole genome shotgun (WGS) entry which is preliminary data.</text>
</comment>
<evidence type="ECO:0000313" key="1">
    <source>
        <dbReference type="EMBL" id="KAL2347784.1"/>
    </source>
</evidence>
<name>A0ABD1NI27_9FABA</name>
<evidence type="ECO:0000313" key="2">
    <source>
        <dbReference type="Proteomes" id="UP001603857"/>
    </source>
</evidence>
<dbReference type="EMBL" id="JBGMDY010000001">
    <property type="protein sequence ID" value="KAL2347784.1"/>
    <property type="molecule type" value="Genomic_DNA"/>
</dbReference>
<gene>
    <name evidence="1" type="ORF">Fmac_001784</name>
</gene>
<keyword evidence="2" id="KW-1185">Reference proteome</keyword>
<organism evidence="1 2">
    <name type="scientific">Flemingia macrophylla</name>
    <dbReference type="NCBI Taxonomy" id="520843"/>
    <lineage>
        <taxon>Eukaryota</taxon>
        <taxon>Viridiplantae</taxon>
        <taxon>Streptophyta</taxon>
        <taxon>Embryophyta</taxon>
        <taxon>Tracheophyta</taxon>
        <taxon>Spermatophyta</taxon>
        <taxon>Magnoliopsida</taxon>
        <taxon>eudicotyledons</taxon>
        <taxon>Gunneridae</taxon>
        <taxon>Pentapetalae</taxon>
        <taxon>rosids</taxon>
        <taxon>fabids</taxon>
        <taxon>Fabales</taxon>
        <taxon>Fabaceae</taxon>
        <taxon>Papilionoideae</taxon>
        <taxon>50 kb inversion clade</taxon>
        <taxon>NPAAA clade</taxon>
        <taxon>indigoferoid/millettioid clade</taxon>
        <taxon>Phaseoleae</taxon>
        <taxon>Flemingia</taxon>
    </lineage>
</organism>
<proteinExistence type="predicted"/>
<protein>
    <submittedName>
        <fullName evidence="1">Uncharacterized protein</fullName>
    </submittedName>
</protein>
<accession>A0ABD1NI27</accession>
<dbReference type="AlphaFoldDB" id="A0ABD1NI27"/>
<reference evidence="1 2" key="1">
    <citation type="submission" date="2024-08" db="EMBL/GenBank/DDBJ databases">
        <title>Insights into the chromosomal genome structure of Flemingia macrophylla.</title>
        <authorList>
            <person name="Ding Y."/>
            <person name="Zhao Y."/>
            <person name="Bi W."/>
            <person name="Wu M."/>
            <person name="Zhao G."/>
            <person name="Gong Y."/>
            <person name="Li W."/>
            <person name="Zhang P."/>
        </authorList>
    </citation>
    <scope>NUCLEOTIDE SEQUENCE [LARGE SCALE GENOMIC DNA]</scope>
    <source>
        <strain evidence="1">DYQJB</strain>
        <tissue evidence="1">Leaf</tissue>
    </source>
</reference>